<comment type="caution">
    <text evidence="1">The sequence shown here is derived from an EMBL/GenBank/DDBJ whole genome shotgun (WGS) entry which is preliminary data.</text>
</comment>
<keyword evidence="2" id="KW-1185">Reference proteome</keyword>
<dbReference type="EMBL" id="JAZEWV010000046">
    <property type="protein sequence ID" value="MEE4546429.1"/>
    <property type="molecule type" value="Genomic_DNA"/>
</dbReference>
<sequence>MTADLWSIRDVAAHLGVAVGSARGQLSRWKVKAVAYEVGPSGRPEGRFDPVAVQEAAANRAGRGRRTDLR</sequence>
<reference evidence="1 2" key="1">
    <citation type="submission" date="2023-12" db="EMBL/GenBank/DDBJ databases">
        <title>Streptomyces sp. V4-01.</title>
        <authorList>
            <person name="Somphong A."/>
            <person name="Phongsopitanun W."/>
        </authorList>
    </citation>
    <scope>NUCLEOTIDE SEQUENCE [LARGE SCALE GENOMIC DNA]</scope>
    <source>
        <strain evidence="1 2">V4-01</strain>
    </source>
</reference>
<organism evidence="1 2">
    <name type="scientific">Actinacidiphila polyblastidii</name>
    <dbReference type="NCBI Taxonomy" id="3110430"/>
    <lineage>
        <taxon>Bacteria</taxon>
        <taxon>Bacillati</taxon>
        <taxon>Actinomycetota</taxon>
        <taxon>Actinomycetes</taxon>
        <taxon>Kitasatosporales</taxon>
        <taxon>Streptomycetaceae</taxon>
        <taxon>Actinacidiphila</taxon>
    </lineage>
</organism>
<proteinExistence type="predicted"/>
<evidence type="ECO:0000313" key="1">
    <source>
        <dbReference type="EMBL" id="MEE4546429.1"/>
    </source>
</evidence>
<evidence type="ECO:0000313" key="2">
    <source>
        <dbReference type="Proteomes" id="UP001344658"/>
    </source>
</evidence>
<dbReference type="Proteomes" id="UP001344658">
    <property type="component" value="Unassembled WGS sequence"/>
</dbReference>
<protein>
    <submittedName>
        <fullName evidence="1">Uncharacterized protein</fullName>
    </submittedName>
</protein>
<gene>
    <name evidence="1" type="ORF">V2S66_31255</name>
</gene>
<dbReference type="RefSeq" id="WP_330800129.1">
    <property type="nucleotide sequence ID" value="NZ_JAZEWV010000046.1"/>
</dbReference>
<accession>A0ABU7PKS7</accession>
<name>A0ABU7PKS7_9ACTN</name>